<evidence type="ECO:0000313" key="2">
    <source>
        <dbReference type="Proteomes" id="UP000198440"/>
    </source>
</evidence>
<gene>
    <name evidence="1" type="ORF">SAMN04488078_102946</name>
</gene>
<organism evidence="1 2">
    <name type="scientific">Antarctobacter heliothermus</name>
    <dbReference type="NCBI Taxonomy" id="74033"/>
    <lineage>
        <taxon>Bacteria</taxon>
        <taxon>Pseudomonadati</taxon>
        <taxon>Pseudomonadota</taxon>
        <taxon>Alphaproteobacteria</taxon>
        <taxon>Rhodobacterales</taxon>
        <taxon>Roseobacteraceae</taxon>
        <taxon>Antarctobacter</taxon>
    </lineage>
</organism>
<dbReference type="Proteomes" id="UP000198440">
    <property type="component" value="Unassembled WGS sequence"/>
</dbReference>
<proteinExistence type="predicted"/>
<name>A0A239GX66_9RHOB</name>
<evidence type="ECO:0000313" key="1">
    <source>
        <dbReference type="EMBL" id="SNS73799.1"/>
    </source>
</evidence>
<dbReference type="AlphaFoldDB" id="A0A239GX66"/>
<dbReference type="EMBL" id="FZON01000029">
    <property type="protein sequence ID" value="SNS73799.1"/>
    <property type="molecule type" value="Genomic_DNA"/>
</dbReference>
<reference evidence="1 2" key="1">
    <citation type="submission" date="2017-06" db="EMBL/GenBank/DDBJ databases">
        <authorList>
            <person name="Kim H.J."/>
            <person name="Triplett B.A."/>
        </authorList>
    </citation>
    <scope>NUCLEOTIDE SEQUENCE [LARGE SCALE GENOMIC DNA]</scope>
    <source>
        <strain evidence="1 2">DSM 11445</strain>
    </source>
</reference>
<sequence length="84" mass="9090">MTPFDTTQLVPDNRSIYGAKNSIGCVPPSSAGRVRKLPLNGGKPLVCKNVLWPSQRLGRFLESGKRRSRPIGILLAGWICADVG</sequence>
<accession>A0A239GX66</accession>
<protein>
    <submittedName>
        <fullName evidence="1">Uncharacterized protein</fullName>
    </submittedName>
</protein>